<feature type="transmembrane region" description="Helical" evidence="4">
    <location>
        <begin position="324"/>
        <end position="346"/>
    </location>
</feature>
<evidence type="ECO:0000313" key="7">
    <source>
        <dbReference type="Proteomes" id="UP000663992"/>
    </source>
</evidence>
<dbReference type="Proteomes" id="UP000663992">
    <property type="component" value="Unassembled WGS sequence"/>
</dbReference>
<feature type="domain" description="Major facilitator superfamily (MFS) profile" evidence="5">
    <location>
        <begin position="24"/>
        <end position="412"/>
    </location>
</feature>
<sequence>MNMPAPTATTCPPQAPPLSQRWKVLIAGFVANAALIAATAGLPTTALSLSSDYGFGHAELAWVFGSMGLGLALSELPWGMLTDRWGDRPVLLCGLLVTGLALLGLAIGGQPGDGALIRLCAGLTLAGLAGGSVNAASGRAVMAWFGPGERGLAMSIRQTAVPLGGLLGACVLPSLARQQGFSLVFGLLAGLCALAGYLTWRWLHEAPGQAQAEPERRTLRPAWSEAPLWRLALGIGVLCMPQFVILSFGAVFIHEQLGGSLLMVSASLATLQLGAAVARVLSGRWSDRNGNRHLYLWRCVLAAAAAYLLLAGATALLTRQMLPPALVLALLIGCGILISAWHGVAYTELASQAGVARAGTALGMANTLVFVGMFLTPTLVAAGLRHGDWPLVWGVAALLTLAAWPLLRASRG</sequence>
<keyword evidence="2 4" id="KW-1133">Transmembrane helix</keyword>
<dbReference type="SUPFAM" id="SSF103473">
    <property type="entry name" value="MFS general substrate transporter"/>
    <property type="match status" value="1"/>
</dbReference>
<dbReference type="PANTHER" id="PTHR23527:SF1">
    <property type="entry name" value="BLL3282 PROTEIN"/>
    <property type="match status" value="1"/>
</dbReference>
<keyword evidence="3 4" id="KW-0472">Membrane</keyword>
<dbReference type="InterPro" id="IPR036259">
    <property type="entry name" value="MFS_trans_sf"/>
</dbReference>
<dbReference type="InterPro" id="IPR011701">
    <property type="entry name" value="MFS"/>
</dbReference>
<feature type="transmembrane region" description="Helical" evidence="4">
    <location>
        <begin position="24"/>
        <end position="48"/>
    </location>
</feature>
<name>A0ABS3CZU7_9ALTE</name>
<dbReference type="InterPro" id="IPR052952">
    <property type="entry name" value="MFS-Transporter"/>
</dbReference>
<dbReference type="RefSeq" id="WP_206596534.1">
    <property type="nucleotide sequence ID" value="NZ_JAFKCS010000118.1"/>
</dbReference>
<dbReference type="Pfam" id="PF07690">
    <property type="entry name" value="MFS_1"/>
    <property type="match status" value="1"/>
</dbReference>
<feature type="transmembrane region" description="Helical" evidence="4">
    <location>
        <begin position="390"/>
        <end position="407"/>
    </location>
</feature>
<evidence type="ECO:0000256" key="1">
    <source>
        <dbReference type="ARBA" id="ARBA00022692"/>
    </source>
</evidence>
<gene>
    <name evidence="6" type="ORF">J0A65_22405</name>
</gene>
<feature type="transmembrane region" description="Helical" evidence="4">
    <location>
        <begin position="294"/>
        <end position="318"/>
    </location>
</feature>
<dbReference type="InterPro" id="IPR020846">
    <property type="entry name" value="MFS_dom"/>
</dbReference>
<reference evidence="6 7" key="1">
    <citation type="submission" date="2021-03" db="EMBL/GenBank/DDBJ databases">
        <title>novel species isolated from a fishpond in China.</title>
        <authorList>
            <person name="Lu H."/>
            <person name="Cai Z."/>
        </authorList>
    </citation>
    <scope>NUCLEOTIDE SEQUENCE [LARGE SCALE GENOMIC DNA]</scope>
    <source>
        <strain evidence="6 7">Y57</strain>
    </source>
</reference>
<protein>
    <submittedName>
        <fullName evidence="6">MFS transporter</fullName>
    </submittedName>
</protein>
<evidence type="ECO:0000256" key="2">
    <source>
        <dbReference type="ARBA" id="ARBA00022989"/>
    </source>
</evidence>
<feature type="transmembrane region" description="Helical" evidence="4">
    <location>
        <begin position="115"/>
        <end position="136"/>
    </location>
</feature>
<feature type="transmembrane region" description="Helical" evidence="4">
    <location>
        <begin position="90"/>
        <end position="109"/>
    </location>
</feature>
<feature type="transmembrane region" description="Helical" evidence="4">
    <location>
        <begin position="181"/>
        <end position="200"/>
    </location>
</feature>
<evidence type="ECO:0000259" key="5">
    <source>
        <dbReference type="PROSITE" id="PS50850"/>
    </source>
</evidence>
<dbReference type="PROSITE" id="PS50850">
    <property type="entry name" value="MFS"/>
    <property type="match status" value="1"/>
</dbReference>
<accession>A0ABS3CZU7</accession>
<organism evidence="6 7">
    <name type="scientific">Bowmanella yangjiangensis</name>
    <dbReference type="NCBI Taxonomy" id="2811230"/>
    <lineage>
        <taxon>Bacteria</taxon>
        <taxon>Pseudomonadati</taxon>
        <taxon>Pseudomonadota</taxon>
        <taxon>Gammaproteobacteria</taxon>
        <taxon>Alteromonadales</taxon>
        <taxon>Alteromonadaceae</taxon>
        <taxon>Bowmanella</taxon>
    </lineage>
</organism>
<proteinExistence type="predicted"/>
<keyword evidence="1 4" id="KW-0812">Transmembrane</keyword>
<dbReference type="EMBL" id="JAFKCS010000118">
    <property type="protein sequence ID" value="MBN7822632.1"/>
    <property type="molecule type" value="Genomic_DNA"/>
</dbReference>
<feature type="transmembrane region" description="Helical" evidence="4">
    <location>
        <begin position="358"/>
        <end position="384"/>
    </location>
</feature>
<keyword evidence="7" id="KW-1185">Reference proteome</keyword>
<dbReference type="Gene3D" id="1.20.1250.20">
    <property type="entry name" value="MFS general substrate transporter like domains"/>
    <property type="match status" value="2"/>
</dbReference>
<feature type="transmembrane region" description="Helical" evidence="4">
    <location>
        <begin position="60"/>
        <end position="78"/>
    </location>
</feature>
<feature type="transmembrane region" description="Helical" evidence="4">
    <location>
        <begin position="228"/>
        <end position="253"/>
    </location>
</feature>
<evidence type="ECO:0000256" key="3">
    <source>
        <dbReference type="ARBA" id="ARBA00023136"/>
    </source>
</evidence>
<evidence type="ECO:0000313" key="6">
    <source>
        <dbReference type="EMBL" id="MBN7822632.1"/>
    </source>
</evidence>
<comment type="caution">
    <text evidence="6">The sequence shown here is derived from an EMBL/GenBank/DDBJ whole genome shotgun (WGS) entry which is preliminary data.</text>
</comment>
<evidence type="ECO:0000256" key="4">
    <source>
        <dbReference type="SAM" id="Phobius"/>
    </source>
</evidence>
<dbReference type="PANTHER" id="PTHR23527">
    <property type="entry name" value="BLL3282 PROTEIN"/>
    <property type="match status" value="1"/>
</dbReference>